<feature type="domain" description="FAD-binding" evidence="5">
    <location>
        <begin position="8"/>
        <end position="186"/>
    </location>
</feature>
<dbReference type="GO" id="GO:0016709">
    <property type="term" value="F:oxidoreductase activity, acting on paired donors, with incorporation or reduction of molecular oxygen, NAD(P)H as one donor, and incorporation of one atom of oxygen"/>
    <property type="evidence" value="ECO:0007669"/>
    <property type="project" value="UniProtKB-ARBA"/>
</dbReference>
<dbReference type="Gene3D" id="3.30.70.2450">
    <property type="match status" value="1"/>
</dbReference>
<dbReference type="InterPro" id="IPR036188">
    <property type="entry name" value="FAD/NAD-bd_sf"/>
</dbReference>
<dbReference type="OrthoDB" id="10016252at2759"/>
<sequence length="445" mass="48195">MTALLPAETQVLIVGAGPSGLAAAISLICNGIEPSKLLIVDGVEKGTNTSRALAIHAATLEALDKYGCASKLVELGIKGTGWRINDRASSIVKSDLSYLSPYTKFPFVLILVQTATEHVLEERLNELGGKVIRPCRVVGMKNSVHGKGMDILFDSGEVVRSDYVVGADGGRSTVRQLAGINFLDPDGQSFEDSTDDRVAQMVLADVSLSSDDHDLGGGVSLTVSKGIFLLISLGKPVVSEMLYNSSETVYRVGFNVPRALGEPPSQASLEFLQANMDQYGPLHLSSDPKVNPNPVHITKVHWSTRFRTHSAIADVFFKRVHGGSVFLVGDAAHIHSPAGGQGMNLGLRDATGLGPILAEHIRKMELTKEQGPSDEEDTTALENYAASRRIRGLGNIKFTKDFMGIIDFVMRPHFLSWPVWALRMLSHLPVFKRRIAYRLSGLGNR</sequence>
<evidence type="ECO:0000313" key="7">
    <source>
        <dbReference type="Proteomes" id="UP000799118"/>
    </source>
</evidence>
<name>A0A6A4HUS0_9AGAR</name>
<evidence type="ECO:0000313" key="6">
    <source>
        <dbReference type="EMBL" id="KAE9401470.1"/>
    </source>
</evidence>
<feature type="domain" description="FAD-binding" evidence="5">
    <location>
        <begin position="303"/>
        <end position="362"/>
    </location>
</feature>
<protein>
    <submittedName>
        <fullName evidence="6">FAD/NAD(P)-binding domain-containing protein</fullName>
    </submittedName>
</protein>
<dbReference type="Proteomes" id="UP000799118">
    <property type="component" value="Unassembled WGS sequence"/>
</dbReference>
<proteinExistence type="predicted"/>
<evidence type="ECO:0000259" key="5">
    <source>
        <dbReference type="Pfam" id="PF01494"/>
    </source>
</evidence>
<organism evidence="6 7">
    <name type="scientific">Gymnopus androsaceus JB14</name>
    <dbReference type="NCBI Taxonomy" id="1447944"/>
    <lineage>
        <taxon>Eukaryota</taxon>
        <taxon>Fungi</taxon>
        <taxon>Dikarya</taxon>
        <taxon>Basidiomycota</taxon>
        <taxon>Agaricomycotina</taxon>
        <taxon>Agaricomycetes</taxon>
        <taxon>Agaricomycetidae</taxon>
        <taxon>Agaricales</taxon>
        <taxon>Marasmiineae</taxon>
        <taxon>Omphalotaceae</taxon>
        <taxon>Gymnopus</taxon>
    </lineage>
</organism>
<evidence type="ECO:0000256" key="4">
    <source>
        <dbReference type="ARBA" id="ARBA00023002"/>
    </source>
</evidence>
<keyword evidence="2" id="KW-0285">Flavoprotein</keyword>
<reference evidence="6" key="1">
    <citation type="journal article" date="2019" name="Environ. Microbiol.">
        <title>Fungal ecological strategies reflected in gene transcription - a case study of two litter decomposers.</title>
        <authorList>
            <person name="Barbi F."/>
            <person name="Kohler A."/>
            <person name="Barry K."/>
            <person name="Baskaran P."/>
            <person name="Daum C."/>
            <person name="Fauchery L."/>
            <person name="Ihrmark K."/>
            <person name="Kuo A."/>
            <person name="LaButti K."/>
            <person name="Lipzen A."/>
            <person name="Morin E."/>
            <person name="Grigoriev I.V."/>
            <person name="Henrissat B."/>
            <person name="Lindahl B."/>
            <person name="Martin F."/>
        </authorList>
    </citation>
    <scope>NUCLEOTIDE SEQUENCE</scope>
    <source>
        <strain evidence="6">JB14</strain>
    </source>
</reference>
<keyword evidence="3" id="KW-0274">FAD</keyword>
<dbReference type="SUPFAM" id="SSF51905">
    <property type="entry name" value="FAD/NAD(P)-binding domain"/>
    <property type="match status" value="1"/>
</dbReference>
<dbReference type="InterPro" id="IPR002938">
    <property type="entry name" value="FAD-bd"/>
</dbReference>
<dbReference type="GO" id="GO:0071949">
    <property type="term" value="F:FAD binding"/>
    <property type="evidence" value="ECO:0007669"/>
    <property type="project" value="InterPro"/>
</dbReference>
<comment type="cofactor">
    <cofactor evidence="1">
        <name>FAD</name>
        <dbReference type="ChEBI" id="CHEBI:57692"/>
    </cofactor>
</comment>
<keyword evidence="4" id="KW-0560">Oxidoreductase</keyword>
<dbReference type="PANTHER" id="PTHR43004:SF19">
    <property type="entry name" value="BINDING MONOOXYGENASE, PUTATIVE (JCVI)-RELATED"/>
    <property type="match status" value="1"/>
</dbReference>
<keyword evidence="7" id="KW-1185">Reference proteome</keyword>
<gene>
    <name evidence="6" type="ORF">BT96DRAFT_918782</name>
</gene>
<dbReference type="PRINTS" id="PR00420">
    <property type="entry name" value="RNGMNOXGNASE"/>
</dbReference>
<dbReference type="Gene3D" id="3.50.50.60">
    <property type="entry name" value="FAD/NAD(P)-binding domain"/>
    <property type="match status" value="1"/>
</dbReference>
<dbReference type="InterPro" id="IPR050641">
    <property type="entry name" value="RIFMO-like"/>
</dbReference>
<evidence type="ECO:0000256" key="3">
    <source>
        <dbReference type="ARBA" id="ARBA00022827"/>
    </source>
</evidence>
<dbReference type="AlphaFoldDB" id="A0A6A4HUS0"/>
<dbReference type="EMBL" id="ML769445">
    <property type="protein sequence ID" value="KAE9401470.1"/>
    <property type="molecule type" value="Genomic_DNA"/>
</dbReference>
<evidence type="ECO:0000256" key="2">
    <source>
        <dbReference type="ARBA" id="ARBA00022630"/>
    </source>
</evidence>
<accession>A0A6A4HUS0</accession>
<dbReference type="PANTHER" id="PTHR43004">
    <property type="entry name" value="TRK SYSTEM POTASSIUM UPTAKE PROTEIN"/>
    <property type="match status" value="1"/>
</dbReference>
<dbReference type="Pfam" id="PF01494">
    <property type="entry name" value="FAD_binding_3"/>
    <property type="match status" value="2"/>
</dbReference>
<evidence type="ECO:0000256" key="1">
    <source>
        <dbReference type="ARBA" id="ARBA00001974"/>
    </source>
</evidence>